<sequence length="191" mass="22811">MTEIEIPKDIWKNIFSYFHSPYKCPGHYLAIMENRDFIWLRFSNKNLNKHWPYNYMYNKMAHDRRNNNEPILTPSHLLQYSSSQILDSGWENTYNCSKKTARDIQIYVYGNSKDLVKYTGSYYFKIFMNSQNSTSKNVARFNHYYEKRDNPALRAGKNVLHDFIEIFQTYKLKTISQGQQVYATSSAINYI</sequence>
<protein>
    <submittedName>
        <fullName evidence="1">Uncharacterized protein</fullName>
    </submittedName>
</protein>
<gene>
    <name evidence="1" type="ORF">FloV-SA2_00061</name>
</gene>
<organism evidence="1">
    <name type="scientific">Florenciella sp. virus SA2</name>
    <dbReference type="NCBI Taxonomy" id="3240092"/>
    <lineage>
        <taxon>Viruses</taxon>
    </lineage>
</organism>
<name>A0AB39JB13_9VIRU</name>
<proteinExistence type="predicted"/>
<dbReference type="EMBL" id="PP542043">
    <property type="protein sequence ID" value="XDO01884.1"/>
    <property type="molecule type" value="Genomic_DNA"/>
</dbReference>
<reference evidence="1" key="1">
    <citation type="submission" date="2024-03" db="EMBL/GenBank/DDBJ databases">
        <title>Eukaryotic viruses encode the ribosomal protein eL40.</title>
        <authorList>
            <person name="Thomy J."/>
            <person name="Schvarcz C.R."/>
            <person name="McBeain K.A."/>
            <person name="Edwards K.F."/>
            <person name="Steward G.F."/>
        </authorList>
    </citation>
    <scope>NUCLEOTIDE SEQUENCE</scope>
    <source>
        <strain evidence="1">FloV-SA2</strain>
    </source>
</reference>
<evidence type="ECO:0000313" key="1">
    <source>
        <dbReference type="EMBL" id="XDO01884.1"/>
    </source>
</evidence>
<accession>A0AB39JB13</accession>